<reference evidence="1 2" key="2">
    <citation type="submission" date="2018-11" db="EMBL/GenBank/DDBJ databases">
        <authorList>
            <consortium name="Pathogen Informatics"/>
        </authorList>
    </citation>
    <scope>NUCLEOTIDE SEQUENCE [LARGE SCALE GENOMIC DNA]</scope>
</reference>
<name>A0A158QJF1_RODNA</name>
<dbReference type="EMBL" id="UZAE01013737">
    <property type="protein sequence ID" value="VDO11115.1"/>
    <property type="molecule type" value="Genomic_DNA"/>
</dbReference>
<evidence type="ECO:0000313" key="2">
    <source>
        <dbReference type="Proteomes" id="UP000278807"/>
    </source>
</evidence>
<accession>A0A158QJF1</accession>
<gene>
    <name evidence="1" type="ORF">HNAJ_LOCUS11696</name>
</gene>
<protein>
    <submittedName>
        <fullName evidence="1 3">Uncharacterized protein</fullName>
    </submittedName>
</protein>
<dbReference type="STRING" id="102285.A0A158QJF1"/>
<dbReference type="WBParaSite" id="HNAJ_0001170601-mRNA-1">
    <property type="protein sequence ID" value="HNAJ_0001170601-mRNA-1"/>
    <property type="gene ID" value="HNAJ_0001170601"/>
</dbReference>
<keyword evidence="2" id="KW-1185">Reference proteome</keyword>
<evidence type="ECO:0000313" key="1">
    <source>
        <dbReference type="EMBL" id="VDO11115.1"/>
    </source>
</evidence>
<dbReference type="Proteomes" id="UP000278807">
    <property type="component" value="Unassembled WGS sequence"/>
</dbReference>
<proteinExistence type="predicted"/>
<dbReference type="OrthoDB" id="6334211at2759"/>
<organism evidence="3">
    <name type="scientific">Rodentolepis nana</name>
    <name type="common">Dwarf tapeworm</name>
    <name type="synonym">Hymenolepis nana</name>
    <dbReference type="NCBI Taxonomy" id="102285"/>
    <lineage>
        <taxon>Eukaryota</taxon>
        <taxon>Metazoa</taxon>
        <taxon>Spiralia</taxon>
        <taxon>Lophotrochozoa</taxon>
        <taxon>Platyhelminthes</taxon>
        <taxon>Cestoda</taxon>
        <taxon>Eucestoda</taxon>
        <taxon>Cyclophyllidea</taxon>
        <taxon>Hymenolepididae</taxon>
        <taxon>Rodentolepis</taxon>
    </lineage>
</organism>
<reference evidence="3" key="1">
    <citation type="submission" date="2016-04" db="UniProtKB">
        <authorList>
            <consortium name="WormBaseParasite"/>
        </authorList>
    </citation>
    <scope>IDENTIFICATION</scope>
</reference>
<evidence type="ECO:0000313" key="3">
    <source>
        <dbReference type="WBParaSite" id="HNAJ_0001170601-mRNA-1"/>
    </source>
</evidence>
<sequence>MLEFDFNKNDNTITVKRANFEESLQAISDGDNVVGFYECHFKTIIDHGIICVRSEAEYLLADTKYYTSLTSELDFHLNILNETSEYIEKTKDRSTKRIIKSRIESDTLVVEIEETVNSDSTLSTQRYPLNDFERQLLSIVEVGQPVVFKTLEIPKPPKKEQYLSTPDAVEDDFNWMENCLLFSKYTERKVVLLF</sequence>
<dbReference type="AlphaFoldDB" id="A0A158QJF1"/>